<name>A0ABN3I0U6_9ACTN</name>
<organism evidence="4 5">
    <name type="scientific">Gordonia cholesterolivorans</name>
    <dbReference type="NCBI Taxonomy" id="559625"/>
    <lineage>
        <taxon>Bacteria</taxon>
        <taxon>Bacillati</taxon>
        <taxon>Actinomycetota</taxon>
        <taxon>Actinomycetes</taxon>
        <taxon>Mycobacteriales</taxon>
        <taxon>Gordoniaceae</taxon>
        <taxon>Gordonia</taxon>
    </lineage>
</organism>
<dbReference type="SUPFAM" id="SSF52540">
    <property type="entry name" value="P-loop containing nucleoside triphosphate hydrolases"/>
    <property type="match status" value="1"/>
</dbReference>
<proteinExistence type="predicted"/>
<dbReference type="CDD" id="cd03214">
    <property type="entry name" value="ABC_Iron-Siderophores_B12_Hemin"/>
    <property type="match status" value="1"/>
</dbReference>
<evidence type="ECO:0000313" key="4">
    <source>
        <dbReference type="EMBL" id="GAA2391770.1"/>
    </source>
</evidence>
<dbReference type="InterPro" id="IPR003593">
    <property type="entry name" value="AAA+_ATPase"/>
</dbReference>
<dbReference type="EMBL" id="BAAARB010000026">
    <property type="protein sequence ID" value="GAA2391770.1"/>
    <property type="molecule type" value="Genomic_DNA"/>
</dbReference>
<dbReference type="Pfam" id="PF00005">
    <property type="entry name" value="ABC_tran"/>
    <property type="match status" value="1"/>
</dbReference>
<dbReference type="Gene3D" id="3.40.50.300">
    <property type="entry name" value="P-loop containing nucleotide triphosphate hydrolases"/>
    <property type="match status" value="1"/>
</dbReference>
<reference evidence="4 5" key="1">
    <citation type="journal article" date="2019" name="Int. J. Syst. Evol. Microbiol.">
        <title>The Global Catalogue of Microorganisms (GCM) 10K type strain sequencing project: providing services to taxonomists for standard genome sequencing and annotation.</title>
        <authorList>
            <consortium name="The Broad Institute Genomics Platform"/>
            <consortium name="The Broad Institute Genome Sequencing Center for Infectious Disease"/>
            <person name="Wu L."/>
            <person name="Ma J."/>
        </authorList>
    </citation>
    <scope>NUCLEOTIDE SEQUENCE [LARGE SCALE GENOMIC DNA]</scope>
    <source>
        <strain evidence="4 5">JCM 16227</strain>
    </source>
</reference>
<evidence type="ECO:0000256" key="2">
    <source>
        <dbReference type="ARBA" id="ARBA00022840"/>
    </source>
</evidence>
<dbReference type="PROSITE" id="PS50893">
    <property type="entry name" value="ABC_TRANSPORTER_2"/>
    <property type="match status" value="1"/>
</dbReference>
<dbReference type="PANTHER" id="PTHR42794">
    <property type="entry name" value="HEMIN IMPORT ATP-BINDING PROTEIN HMUV"/>
    <property type="match status" value="1"/>
</dbReference>
<dbReference type="PANTHER" id="PTHR42794:SF2">
    <property type="entry name" value="ABC TRANSPORTER ATP-BINDING PROTEIN"/>
    <property type="match status" value="1"/>
</dbReference>
<dbReference type="InterPro" id="IPR027417">
    <property type="entry name" value="P-loop_NTPase"/>
</dbReference>
<keyword evidence="1" id="KW-0547">Nucleotide-binding</keyword>
<sequence>MTGTETGMPGIEMRAVSFARGERRILDDVTARAPASRFTGVIGPNGSGKSTLLSMVMRWQRPDAGQVLLGGTDVRELGRREFARTVAEVEQHSATVLELSVEQIVELGTIPHAGGWARPLGDAAHEAHQAIGTLGIEHLRHRTWQTLSGGERQKVQMARALAQRPKVLVLDEPTNHLDVAAGLHLLQLARDLGLTVLAALHDLQLAAMYCDHLVVLDEGRVRAQGSASEVLTPELLADVYGLDAQVLRHPVTGGPLIVMCGVVSATGGEK</sequence>
<dbReference type="GO" id="GO:0005524">
    <property type="term" value="F:ATP binding"/>
    <property type="evidence" value="ECO:0007669"/>
    <property type="project" value="UniProtKB-KW"/>
</dbReference>
<gene>
    <name evidence="4" type="ORF">GCM10009855_34560</name>
</gene>
<evidence type="ECO:0000313" key="5">
    <source>
        <dbReference type="Proteomes" id="UP001501170"/>
    </source>
</evidence>
<feature type="domain" description="ABC transporter" evidence="3">
    <location>
        <begin position="11"/>
        <end position="243"/>
    </location>
</feature>
<keyword evidence="2 4" id="KW-0067">ATP-binding</keyword>
<protein>
    <submittedName>
        <fullName evidence="4">ABC transporter ATP-binding protein</fullName>
    </submittedName>
</protein>
<dbReference type="RefSeq" id="WP_346077573.1">
    <property type="nucleotide sequence ID" value="NZ_BAAARB010000026.1"/>
</dbReference>
<dbReference type="Proteomes" id="UP001501170">
    <property type="component" value="Unassembled WGS sequence"/>
</dbReference>
<evidence type="ECO:0000256" key="1">
    <source>
        <dbReference type="ARBA" id="ARBA00022741"/>
    </source>
</evidence>
<accession>A0ABN3I0U6</accession>
<dbReference type="PROSITE" id="PS00211">
    <property type="entry name" value="ABC_TRANSPORTER_1"/>
    <property type="match status" value="1"/>
</dbReference>
<dbReference type="SMART" id="SM00382">
    <property type="entry name" value="AAA"/>
    <property type="match status" value="1"/>
</dbReference>
<dbReference type="InterPro" id="IPR003439">
    <property type="entry name" value="ABC_transporter-like_ATP-bd"/>
</dbReference>
<dbReference type="InterPro" id="IPR017871">
    <property type="entry name" value="ABC_transporter-like_CS"/>
</dbReference>
<keyword evidence="5" id="KW-1185">Reference proteome</keyword>
<comment type="caution">
    <text evidence="4">The sequence shown here is derived from an EMBL/GenBank/DDBJ whole genome shotgun (WGS) entry which is preliminary data.</text>
</comment>
<evidence type="ECO:0000259" key="3">
    <source>
        <dbReference type="PROSITE" id="PS50893"/>
    </source>
</evidence>